<dbReference type="EMBL" id="MAYW01000031">
    <property type="protein sequence ID" value="ODS33349.1"/>
    <property type="molecule type" value="Genomic_DNA"/>
</dbReference>
<dbReference type="InterPro" id="IPR031552">
    <property type="entry name" value="ParE-like_toxin"/>
</dbReference>
<dbReference type="Gene3D" id="3.30.2310.20">
    <property type="entry name" value="RelE-like"/>
    <property type="match status" value="1"/>
</dbReference>
<gene>
    <name evidence="1" type="ORF">SCARUB_01529</name>
</gene>
<accession>A0A1E3XCM7</accession>
<evidence type="ECO:0000313" key="1">
    <source>
        <dbReference type="EMBL" id="ODS33349.1"/>
    </source>
</evidence>
<protein>
    <recommendedName>
        <fullName evidence="3">Plasmid stabilization system protein</fullName>
    </recommendedName>
</protein>
<sequence length="96" mass="11447">MKVIQSRSFENKVKRFTSKQKKVLDKQIQKILDNPSVGQEKKGDLRGVFVYKLKIEATQYLLSYRFVKNALELIMIGPHENYYRELKTYLKTRYKG</sequence>
<dbReference type="SUPFAM" id="SSF143011">
    <property type="entry name" value="RelE-like"/>
    <property type="match status" value="1"/>
</dbReference>
<dbReference type="Proteomes" id="UP000094056">
    <property type="component" value="Unassembled WGS sequence"/>
</dbReference>
<proteinExistence type="predicted"/>
<evidence type="ECO:0008006" key="3">
    <source>
        <dbReference type="Google" id="ProtNLM"/>
    </source>
</evidence>
<dbReference type="AlphaFoldDB" id="A0A1E3XCM7"/>
<dbReference type="Pfam" id="PF15781">
    <property type="entry name" value="ParE-like_toxin"/>
    <property type="match status" value="1"/>
</dbReference>
<evidence type="ECO:0000313" key="2">
    <source>
        <dbReference type="Proteomes" id="UP000094056"/>
    </source>
</evidence>
<name>A0A1E3XCM7_9BACT</name>
<organism evidence="1 2">
    <name type="scientific">Candidatus Scalindua rubra</name>
    <dbReference type="NCBI Taxonomy" id="1872076"/>
    <lineage>
        <taxon>Bacteria</taxon>
        <taxon>Pseudomonadati</taxon>
        <taxon>Planctomycetota</taxon>
        <taxon>Candidatus Brocadiia</taxon>
        <taxon>Candidatus Brocadiales</taxon>
        <taxon>Candidatus Scalinduaceae</taxon>
        <taxon>Candidatus Scalindua</taxon>
    </lineage>
</organism>
<dbReference type="InterPro" id="IPR035093">
    <property type="entry name" value="RelE/ParE_toxin_dom_sf"/>
</dbReference>
<reference evidence="1 2" key="1">
    <citation type="submission" date="2016-07" db="EMBL/GenBank/DDBJ databases">
        <title>Draft genome of Scalindua rubra, obtained from a brine-seawater interface in the Red Sea, sheds light on salt adaptation in anammox bacteria.</title>
        <authorList>
            <person name="Speth D.R."/>
            <person name="Lagkouvardos I."/>
            <person name="Wang Y."/>
            <person name="Qian P.-Y."/>
            <person name="Dutilh B.E."/>
            <person name="Jetten M.S."/>
        </authorList>
    </citation>
    <scope>NUCLEOTIDE SEQUENCE [LARGE SCALE GENOMIC DNA]</scope>
    <source>
        <strain evidence="1">BSI-1</strain>
    </source>
</reference>
<comment type="caution">
    <text evidence="1">The sequence shown here is derived from an EMBL/GenBank/DDBJ whole genome shotgun (WGS) entry which is preliminary data.</text>
</comment>